<keyword evidence="1 4" id="KW-0645">Protease</keyword>
<gene>
    <name evidence="4" type="ORF">GCM10009799_16000</name>
</gene>
<evidence type="ECO:0000256" key="3">
    <source>
        <dbReference type="ARBA" id="ARBA00022801"/>
    </source>
</evidence>
<dbReference type="SUPFAM" id="SSF53474">
    <property type="entry name" value="alpha/beta-Hydrolases"/>
    <property type="match status" value="1"/>
</dbReference>
<evidence type="ECO:0000256" key="1">
    <source>
        <dbReference type="ARBA" id="ARBA00022670"/>
    </source>
</evidence>
<dbReference type="GO" id="GO:0008233">
    <property type="term" value="F:peptidase activity"/>
    <property type="evidence" value="ECO:0007669"/>
    <property type="project" value="UniProtKB-KW"/>
</dbReference>
<comment type="caution">
    <text evidence="4">The sequence shown here is derived from an EMBL/GenBank/DDBJ whole genome shotgun (WGS) entry which is preliminary data.</text>
</comment>
<keyword evidence="3" id="KW-0378">Hydrolase</keyword>
<organism evidence="4 5">
    <name type="scientific">Nocardiopsis rhodophaea</name>
    <dbReference type="NCBI Taxonomy" id="280238"/>
    <lineage>
        <taxon>Bacteria</taxon>
        <taxon>Bacillati</taxon>
        <taxon>Actinomycetota</taxon>
        <taxon>Actinomycetes</taxon>
        <taxon>Streptosporangiales</taxon>
        <taxon>Nocardiopsidaceae</taxon>
        <taxon>Nocardiopsis</taxon>
    </lineage>
</organism>
<dbReference type="Pfam" id="PF05576">
    <property type="entry name" value="Peptidase_S37"/>
    <property type="match status" value="1"/>
</dbReference>
<name>A0ABP5E4D9_9ACTN</name>
<keyword evidence="5" id="KW-1185">Reference proteome</keyword>
<keyword evidence="2" id="KW-0732">Signal</keyword>
<dbReference type="PANTHER" id="PTHR11010:SF38">
    <property type="entry name" value="LYSOSOMAL PRO-X CARBOXYPEPTIDASE"/>
    <property type="match status" value="1"/>
</dbReference>
<evidence type="ECO:0000313" key="4">
    <source>
        <dbReference type="EMBL" id="GAA1990865.1"/>
    </source>
</evidence>
<dbReference type="EMBL" id="BAAAPC010000005">
    <property type="protein sequence ID" value="GAA1990865.1"/>
    <property type="molecule type" value="Genomic_DNA"/>
</dbReference>
<dbReference type="GO" id="GO:0006508">
    <property type="term" value="P:proteolysis"/>
    <property type="evidence" value="ECO:0007669"/>
    <property type="project" value="UniProtKB-KW"/>
</dbReference>
<reference evidence="5" key="1">
    <citation type="journal article" date="2019" name="Int. J. Syst. Evol. Microbiol.">
        <title>The Global Catalogue of Microorganisms (GCM) 10K type strain sequencing project: providing services to taxonomists for standard genome sequencing and annotation.</title>
        <authorList>
            <consortium name="The Broad Institute Genomics Platform"/>
            <consortium name="The Broad Institute Genome Sequencing Center for Infectious Disease"/>
            <person name="Wu L."/>
            <person name="Ma J."/>
        </authorList>
    </citation>
    <scope>NUCLEOTIDE SEQUENCE [LARGE SCALE GENOMIC DNA]</scope>
    <source>
        <strain evidence="5">JCM 15313</strain>
    </source>
</reference>
<dbReference type="InterPro" id="IPR029058">
    <property type="entry name" value="AB_hydrolase_fold"/>
</dbReference>
<evidence type="ECO:0000256" key="2">
    <source>
        <dbReference type="ARBA" id="ARBA00022729"/>
    </source>
</evidence>
<protein>
    <submittedName>
        <fullName evidence="4">S28 family serine protease</fullName>
    </submittedName>
</protein>
<dbReference type="Proteomes" id="UP001501585">
    <property type="component" value="Unassembled WGS sequence"/>
</dbReference>
<evidence type="ECO:0000313" key="5">
    <source>
        <dbReference type="Proteomes" id="UP001501585"/>
    </source>
</evidence>
<sequence length="503" mass="55899">MPLYSPLIPHRSQEVDRVTPRKHPLASWRATTLAALTASALALTLAPASAGPRPADATSAPADDGIVERLEAIPGLRIVEERDTEPGFRFFVLGYEQPTDHGDPDGATFEQRLTLLHRGLDRPTVLHTTGYNVPDFPFRAEPTRIVDGNQISTEQRFFEPSRPNPADWSKLDIEQAAADHHRIVDALDDIYSREWLSTGASKGGMTSVYHRRFYPDDIDGTIAYVAPNDVRDHEDSAYLEFFDKVGADPACQQSLADLQLESLERRDELVGHYERRAAAEGWTFDRTLGSADAAFEMLVVDTPWAFWQYQPEARCAQVPATDASTAEIAAFLDDVAGFEFYSDQGTAPYVTYYFQAATQLGSPTLPTGHIDDLLRYPDQFGGDAYVPDDIPVPAFDRRAMPDIDHWVYKSSERMLFVDGEFDPWGAEAFRVRSSRRDAMRFVAPGANHGADIARLGNQDRAAATAAVRRWAGVADEVTLRRAPVASELDAAGDALRQQRRHHP</sequence>
<dbReference type="Gene3D" id="3.40.50.1820">
    <property type="entry name" value="alpha/beta hydrolase"/>
    <property type="match status" value="2"/>
</dbReference>
<dbReference type="InterPro" id="IPR008761">
    <property type="entry name" value="Peptidase_S37"/>
</dbReference>
<accession>A0ABP5E4D9</accession>
<proteinExistence type="predicted"/>
<dbReference type="PANTHER" id="PTHR11010">
    <property type="entry name" value="PROTEASE S28 PRO-X CARBOXYPEPTIDASE-RELATED"/>
    <property type="match status" value="1"/>
</dbReference>